<keyword evidence="3" id="KW-1185">Reference proteome</keyword>
<dbReference type="SUPFAM" id="SSF51735">
    <property type="entry name" value="NAD(P)-binding Rossmann-fold domains"/>
    <property type="match status" value="1"/>
</dbReference>
<dbReference type="RefSeq" id="WP_044226226.1">
    <property type="nucleotide sequence ID" value="NZ_JBKAGJ010000002.1"/>
</dbReference>
<dbReference type="InterPro" id="IPR036291">
    <property type="entry name" value="NAD(P)-bd_dom_sf"/>
</dbReference>
<sequence>MNKMVVALTGATGLLGSNILFELLKRYEGSPGSLTIWVLGRAGKQLSLRERIRQLLANDGAHYLNMPDTAPLLECIRTVDCHLGQPNLGISEDSFRKMKKEPPHLFIHAAAALDFRDQAAVLDLLQKINVEGTQQALNLAEALGTPGFAMISTAYVCGIRSGVANPNFMPEDQLFRNPYERSKLDGERLVRRAEQEGRFRRVYFFRPTTICGRLIEHPVGYTPKFDVFYAWLAFFLRLKARQLGHMDYETPAKIDIRVALKPGSGLNIIPVDYAAKALVEISLQQPPSNAFHLASPYLTDNYEDLPALLKFINVHLPTFVEEMPPALNTLEYLYYHRSVGKIYDPYISKNVPDFSLDSLHQHLPTGFPKCPAVKGTVMTQLLKFAKKHDFGL</sequence>
<name>A0A098S187_9BACT</name>
<dbReference type="EMBL" id="JPOS01000082">
    <property type="protein sequence ID" value="KGE86144.1"/>
    <property type="molecule type" value="Genomic_DNA"/>
</dbReference>
<evidence type="ECO:0000313" key="2">
    <source>
        <dbReference type="EMBL" id="KGE86144.1"/>
    </source>
</evidence>
<dbReference type="InterPro" id="IPR013120">
    <property type="entry name" value="FAR_NAD-bd"/>
</dbReference>
<dbReference type="OrthoDB" id="9807212at2"/>
<dbReference type="GO" id="GO:0080019">
    <property type="term" value="F:alcohol-forming very long-chain fatty acyl-CoA reductase activity"/>
    <property type="evidence" value="ECO:0007669"/>
    <property type="project" value="InterPro"/>
</dbReference>
<organism evidence="2 3">
    <name type="scientific">Phaeodactylibacter xiamenensis</name>
    <dbReference type="NCBI Taxonomy" id="1524460"/>
    <lineage>
        <taxon>Bacteria</taxon>
        <taxon>Pseudomonadati</taxon>
        <taxon>Bacteroidota</taxon>
        <taxon>Saprospiria</taxon>
        <taxon>Saprospirales</taxon>
        <taxon>Haliscomenobacteraceae</taxon>
        <taxon>Phaeodactylibacter</taxon>
    </lineage>
</organism>
<dbReference type="STRING" id="1524460.IX84_23730"/>
<accession>A0A098S187</accession>
<proteinExistence type="predicted"/>
<gene>
    <name evidence="2" type="ORF">IX84_23730</name>
</gene>
<dbReference type="Proteomes" id="UP000029736">
    <property type="component" value="Unassembled WGS sequence"/>
</dbReference>
<comment type="caution">
    <text evidence="2">The sequence shown here is derived from an EMBL/GenBank/DDBJ whole genome shotgun (WGS) entry which is preliminary data.</text>
</comment>
<dbReference type="Pfam" id="PF07993">
    <property type="entry name" value="NAD_binding_4"/>
    <property type="match status" value="1"/>
</dbReference>
<dbReference type="PANTHER" id="PTHR11011">
    <property type="entry name" value="MALE STERILITY PROTEIN 2-RELATED"/>
    <property type="match status" value="1"/>
</dbReference>
<feature type="domain" description="Thioester reductase (TE)" evidence="1">
    <location>
        <begin position="8"/>
        <end position="277"/>
    </location>
</feature>
<dbReference type="Gene3D" id="3.40.50.720">
    <property type="entry name" value="NAD(P)-binding Rossmann-like Domain"/>
    <property type="match status" value="1"/>
</dbReference>
<evidence type="ECO:0000259" key="1">
    <source>
        <dbReference type="Pfam" id="PF07993"/>
    </source>
</evidence>
<dbReference type="AlphaFoldDB" id="A0A098S187"/>
<evidence type="ECO:0000313" key="3">
    <source>
        <dbReference type="Proteomes" id="UP000029736"/>
    </source>
</evidence>
<protein>
    <recommendedName>
        <fullName evidence="1">Thioester reductase (TE) domain-containing protein</fullName>
    </recommendedName>
</protein>
<reference evidence="2 3" key="1">
    <citation type="journal article" date="2014" name="Int. J. Syst. Evol. Microbiol.">
        <title>Phaeodactylibacter xiamenensis gen. nov., sp. nov., a member of the family Saprospiraceae isolated from the marine alga Phaeodactylum tricornutum.</title>
        <authorList>
            <person name="Chen Z.Jr."/>
            <person name="Lei X."/>
            <person name="Lai Q."/>
            <person name="Li Y."/>
            <person name="Zhang B."/>
            <person name="Zhang J."/>
            <person name="Zhang H."/>
            <person name="Yang L."/>
            <person name="Zheng W."/>
            <person name="Tian Y."/>
            <person name="Yu Z."/>
            <person name="Xu H.Jr."/>
            <person name="Zheng T."/>
        </authorList>
    </citation>
    <scope>NUCLEOTIDE SEQUENCE [LARGE SCALE GENOMIC DNA]</scope>
    <source>
        <strain evidence="2 3">KD52</strain>
    </source>
</reference>
<dbReference type="GO" id="GO:0035336">
    <property type="term" value="P:long-chain fatty-acyl-CoA metabolic process"/>
    <property type="evidence" value="ECO:0007669"/>
    <property type="project" value="TreeGrafter"/>
</dbReference>
<dbReference type="InterPro" id="IPR026055">
    <property type="entry name" value="FAR"/>
</dbReference>
<dbReference type="PANTHER" id="PTHR11011:SF45">
    <property type="entry name" value="FATTY ACYL-COA REDUCTASE CG8306-RELATED"/>
    <property type="match status" value="1"/>
</dbReference>